<reference evidence="1" key="1">
    <citation type="submission" date="2022-12" db="EMBL/GenBank/DDBJ databases">
        <title>Draft genome assemblies for two species of Escallonia (Escalloniales).</title>
        <authorList>
            <person name="Chanderbali A."/>
            <person name="Dervinis C."/>
            <person name="Anghel I."/>
            <person name="Soltis D."/>
            <person name="Soltis P."/>
            <person name="Zapata F."/>
        </authorList>
    </citation>
    <scope>NUCLEOTIDE SEQUENCE</scope>
    <source>
        <strain evidence="1">UCBG92.1500</strain>
        <tissue evidence="1">Leaf</tissue>
    </source>
</reference>
<accession>A0AA88QHF2</accession>
<gene>
    <name evidence="1" type="ORF">RJ640_001944</name>
</gene>
<organism evidence="1 2">
    <name type="scientific">Escallonia rubra</name>
    <dbReference type="NCBI Taxonomy" id="112253"/>
    <lineage>
        <taxon>Eukaryota</taxon>
        <taxon>Viridiplantae</taxon>
        <taxon>Streptophyta</taxon>
        <taxon>Embryophyta</taxon>
        <taxon>Tracheophyta</taxon>
        <taxon>Spermatophyta</taxon>
        <taxon>Magnoliopsida</taxon>
        <taxon>eudicotyledons</taxon>
        <taxon>Gunneridae</taxon>
        <taxon>Pentapetalae</taxon>
        <taxon>asterids</taxon>
        <taxon>campanulids</taxon>
        <taxon>Escalloniales</taxon>
        <taxon>Escalloniaceae</taxon>
        <taxon>Escallonia</taxon>
    </lineage>
</organism>
<evidence type="ECO:0000313" key="1">
    <source>
        <dbReference type="EMBL" id="KAK2970684.1"/>
    </source>
</evidence>
<protein>
    <submittedName>
        <fullName evidence="1">Uncharacterized protein</fullName>
    </submittedName>
</protein>
<evidence type="ECO:0000313" key="2">
    <source>
        <dbReference type="Proteomes" id="UP001187471"/>
    </source>
</evidence>
<name>A0AA88QHF2_9ASTE</name>
<dbReference type="EMBL" id="JAVXUO010002670">
    <property type="protein sequence ID" value="KAK2970684.1"/>
    <property type="molecule type" value="Genomic_DNA"/>
</dbReference>
<dbReference type="GO" id="GO:0003676">
    <property type="term" value="F:nucleic acid binding"/>
    <property type="evidence" value="ECO:0007669"/>
    <property type="project" value="InterPro"/>
</dbReference>
<dbReference type="AlphaFoldDB" id="A0AA88QHF2"/>
<dbReference type="Proteomes" id="UP001187471">
    <property type="component" value="Unassembled WGS sequence"/>
</dbReference>
<dbReference type="InterPro" id="IPR035979">
    <property type="entry name" value="RBD_domain_sf"/>
</dbReference>
<keyword evidence="2" id="KW-1185">Reference proteome</keyword>
<dbReference type="SUPFAM" id="SSF54928">
    <property type="entry name" value="RNA-binding domain, RBD"/>
    <property type="match status" value="1"/>
</dbReference>
<sequence>MKINNRIASCQLASTGPIQSAQGQDVLARKIYVSHVQFEIHPERLRGFFGKFGDIETGLLGLILYSVHREVHFLMIGDVQKLKPFLYLAQPWLCIL</sequence>
<proteinExistence type="predicted"/>
<comment type="caution">
    <text evidence="1">The sequence shown here is derived from an EMBL/GenBank/DDBJ whole genome shotgun (WGS) entry which is preliminary data.</text>
</comment>